<evidence type="ECO:0000256" key="3">
    <source>
        <dbReference type="ARBA" id="ARBA00023015"/>
    </source>
</evidence>
<feature type="domain" description="Transcription elongation factor GreA/GreB N-terminal" evidence="11">
    <location>
        <begin position="6"/>
        <end position="75"/>
    </location>
</feature>
<dbReference type="HAMAP" id="MF_00105">
    <property type="entry name" value="GreA_GreB"/>
    <property type="match status" value="1"/>
</dbReference>
<dbReference type="PANTHER" id="PTHR30437">
    <property type="entry name" value="TRANSCRIPTION ELONGATION FACTOR GREA"/>
    <property type="match status" value="1"/>
</dbReference>
<dbReference type="EMBL" id="JAHOEL010000003">
    <property type="protein sequence ID" value="MBV3391820.1"/>
    <property type="molecule type" value="Genomic_DNA"/>
</dbReference>
<dbReference type="GO" id="GO:0003746">
    <property type="term" value="F:translation elongation factor activity"/>
    <property type="evidence" value="ECO:0007669"/>
    <property type="project" value="UniProtKB-KW"/>
</dbReference>
<organism evidence="12 14">
    <name type="scientific">Catenibacterium mitsuokai</name>
    <dbReference type="NCBI Taxonomy" id="100886"/>
    <lineage>
        <taxon>Bacteria</taxon>
        <taxon>Bacillati</taxon>
        <taxon>Bacillota</taxon>
        <taxon>Erysipelotrichia</taxon>
        <taxon>Erysipelotrichales</taxon>
        <taxon>Coprobacillaceae</taxon>
        <taxon>Catenibacterium</taxon>
    </lineage>
</organism>
<comment type="function">
    <text evidence="6 8 9">Necessary for efficient RNA polymerase transcription elongation past template-encoded arresting sites. The arresting sites in DNA have the property of trapping a certain fraction of elongating RNA polymerases that pass through, resulting in locked ternary complexes. Cleavage of the nascent transcript by cleavage factors such as GreA or GreB allows the resumption of elongation from the new 3'terminus. GreA releases sequences of 2 to 3 nucleotides.</text>
</comment>
<dbReference type="Pfam" id="PF03449">
    <property type="entry name" value="GreA_GreB_N"/>
    <property type="match status" value="1"/>
</dbReference>
<keyword evidence="5 8" id="KW-0804">Transcription</keyword>
<evidence type="ECO:0000313" key="15">
    <source>
        <dbReference type="Proteomes" id="UP001197492"/>
    </source>
</evidence>
<dbReference type="GO" id="GO:0003677">
    <property type="term" value="F:DNA binding"/>
    <property type="evidence" value="ECO:0007669"/>
    <property type="project" value="UniProtKB-UniRule"/>
</dbReference>
<dbReference type="Gene3D" id="1.10.287.180">
    <property type="entry name" value="Transcription elongation factor, GreA/GreB, N-terminal domain"/>
    <property type="match status" value="1"/>
</dbReference>
<gene>
    <name evidence="8 12" type="primary">greA</name>
    <name evidence="12" type="ORF">KSV97_00845</name>
    <name evidence="13" type="ORF">KSW06_00855</name>
</gene>
<evidence type="ECO:0000256" key="6">
    <source>
        <dbReference type="ARBA" id="ARBA00024916"/>
    </source>
</evidence>
<keyword evidence="3 8" id="KW-0805">Transcription regulation</keyword>
<dbReference type="AlphaFoldDB" id="A0AAW4MP46"/>
<feature type="domain" description="Transcription elongation factor GreA/GreB C-terminal" evidence="10">
    <location>
        <begin position="85"/>
        <end position="159"/>
    </location>
</feature>
<dbReference type="GO" id="GO:0032784">
    <property type="term" value="P:regulation of DNA-templated transcription elongation"/>
    <property type="evidence" value="ECO:0007669"/>
    <property type="project" value="UniProtKB-UniRule"/>
</dbReference>
<evidence type="ECO:0000256" key="1">
    <source>
        <dbReference type="ARBA" id="ARBA00008213"/>
    </source>
</evidence>
<dbReference type="Proteomes" id="UP001197492">
    <property type="component" value="Unassembled WGS sequence"/>
</dbReference>
<dbReference type="GeneID" id="301323046"/>
<dbReference type="InterPro" id="IPR023459">
    <property type="entry name" value="Tscrpt_elong_fac_GreA/B_fam"/>
</dbReference>
<comment type="similarity">
    <text evidence="1 8 9">Belongs to the GreA/GreB family.</text>
</comment>
<dbReference type="RefSeq" id="WP_022425416.1">
    <property type="nucleotide sequence ID" value="NZ_CAXVKV010000001.1"/>
</dbReference>
<dbReference type="PANTHER" id="PTHR30437:SF4">
    <property type="entry name" value="TRANSCRIPTION ELONGATION FACTOR GREA"/>
    <property type="match status" value="1"/>
</dbReference>
<evidence type="ECO:0000259" key="11">
    <source>
        <dbReference type="Pfam" id="PF03449"/>
    </source>
</evidence>
<evidence type="ECO:0000256" key="9">
    <source>
        <dbReference type="RuleBase" id="RU000556"/>
    </source>
</evidence>
<evidence type="ECO:0000313" key="13">
    <source>
        <dbReference type="EMBL" id="MBV3391820.1"/>
    </source>
</evidence>
<keyword evidence="15" id="KW-1185">Reference proteome</keyword>
<evidence type="ECO:0000256" key="4">
    <source>
        <dbReference type="ARBA" id="ARBA00023125"/>
    </source>
</evidence>
<sequence length="159" mass="17642">MDKKVQISREGFEKLKAERENLINVERPAVIEEIKLARSQGDLSENADYDAARDKQARIEERIKELEVMMQNAVIIGSDVKVDTHVVNLGATVTVLDLSEENPEPDTFTILGSTETDPLHGKISNESPLAKALMTHKIGDVVTVGVAKPYDVEIVDIKY</sequence>
<dbReference type="Gene3D" id="3.10.50.30">
    <property type="entry name" value="Transcription elongation factor, GreA/GreB, C-terminal domain"/>
    <property type="match status" value="1"/>
</dbReference>
<keyword evidence="12" id="KW-0648">Protein biosynthesis</keyword>
<accession>A0AAW4MP46</accession>
<dbReference type="GO" id="GO:0006354">
    <property type="term" value="P:DNA-templated transcription elongation"/>
    <property type="evidence" value="ECO:0007669"/>
    <property type="project" value="TreeGrafter"/>
</dbReference>
<dbReference type="NCBIfam" id="NF001263">
    <property type="entry name" value="PRK00226.1-4"/>
    <property type="match status" value="1"/>
</dbReference>
<dbReference type="InterPro" id="IPR022691">
    <property type="entry name" value="Tscrpt_elong_fac_GreA/B_N"/>
</dbReference>
<dbReference type="InterPro" id="IPR006359">
    <property type="entry name" value="Tscrpt_elong_fac_GreA"/>
</dbReference>
<reference evidence="12 15" key="1">
    <citation type="submission" date="2021-06" db="EMBL/GenBank/DDBJ databases">
        <title>Collection of gut derived symbiotic bacterial strains cultured from healthy donors.</title>
        <authorList>
            <person name="Lin H."/>
            <person name="Littmann E."/>
            <person name="Pamer E.G."/>
        </authorList>
    </citation>
    <scope>NUCLEOTIDE SEQUENCE</scope>
    <source>
        <strain evidence="13 15">MSK.21.70</strain>
        <strain evidence="12">MSK.21.82</strain>
    </source>
</reference>
<dbReference type="SUPFAM" id="SSF46557">
    <property type="entry name" value="GreA transcript cleavage protein, N-terminal domain"/>
    <property type="match status" value="1"/>
</dbReference>
<dbReference type="Proteomes" id="UP001196408">
    <property type="component" value="Unassembled WGS sequence"/>
</dbReference>
<protein>
    <recommendedName>
        <fullName evidence="2 8">Transcription elongation factor GreA</fullName>
    </recommendedName>
    <alternativeName>
        <fullName evidence="7 8">Transcript cleavage factor GreA</fullName>
    </alternativeName>
</protein>
<dbReference type="NCBIfam" id="TIGR01462">
    <property type="entry name" value="greA"/>
    <property type="match status" value="1"/>
</dbReference>
<dbReference type="Pfam" id="PF01272">
    <property type="entry name" value="GreA_GreB"/>
    <property type="match status" value="1"/>
</dbReference>
<evidence type="ECO:0000313" key="14">
    <source>
        <dbReference type="Proteomes" id="UP001196408"/>
    </source>
</evidence>
<dbReference type="InterPro" id="IPR001437">
    <property type="entry name" value="Tscrpt_elong_fac_GreA/B_C"/>
</dbReference>
<comment type="caution">
    <text evidence="12">The sequence shown here is derived from an EMBL/GenBank/DDBJ whole genome shotgun (WGS) entry which is preliminary data.</text>
</comment>
<dbReference type="PIRSF" id="PIRSF006092">
    <property type="entry name" value="GreA_GreB"/>
    <property type="match status" value="1"/>
</dbReference>
<evidence type="ECO:0000259" key="10">
    <source>
        <dbReference type="Pfam" id="PF01272"/>
    </source>
</evidence>
<evidence type="ECO:0000256" key="2">
    <source>
        <dbReference type="ARBA" id="ARBA00013729"/>
    </source>
</evidence>
<keyword evidence="4 8" id="KW-0238">DNA-binding</keyword>
<proteinExistence type="inferred from homology"/>
<evidence type="ECO:0000256" key="7">
    <source>
        <dbReference type="ARBA" id="ARBA00030776"/>
    </source>
</evidence>
<evidence type="ECO:0000313" key="12">
    <source>
        <dbReference type="EMBL" id="MBV3381796.1"/>
    </source>
</evidence>
<dbReference type="SUPFAM" id="SSF54534">
    <property type="entry name" value="FKBP-like"/>
    <property type="match status" value="1"/>
</dbReference>
<evidence type="ECO:0000256" key="5">
    <source>
        <dbReference type="ARBA" id="ARBA00023163"/>
    </source>
</evidence>
<dbReference type="InterPro" id="IPR028624">
    <property type="entry name" value="Tscrpt_elong_fac_GreA/B"/>
</dbReference>
<dbReference type="InterPro" id="IPR036805">
    <property type="entry name" value="Tscrpt_elong_fac_GreA/B_N_sf"/>
</dbReference>
<evidence type="ECO:0000256" key="8">
    <source>
        <dbReference type="HAMAP-Rule" id="MF_00105"/>
    </source>
</evidence>
<name>A0AAW4MP46_9FIRM</name>
<dbReference type="FunFam" id="1.10.287.180:FF:000001">
    <property type="entry name" value="Transcription elongation factor GreA"/>
    <property type="match status" value="1"/>
</dbReference>
<dbReference type="GO" id="GO:0070063">
    <property type="term" value="F:RNA polymerase binding"/>
    <property type="evidence" value="ECO:0007669"/>
    <property type="project" value="InterPro"/>
</dbReference>
<keyword evidence="12" id="KW-0251">Elongation factor</keyword>
<dbReference type="EMBL" id="JAHOEF010000003">
    <property type="protein sequence ID" value="MBV3381796.1"/>
    <property type="molecule type" value="Genomic_DNA"/>
</dbReference>
<dbReference type="InterPro" id="IPR036953">
    <property type="entry name" value="GreA/GreB_C_sf"/>
</dbReference>